<dbReference type="Gramene" id="Mp2g03470.1">
    <property type="protein sequence ID" value="Mp2g03470.1.cds"/>
    <property type="gene ID" value="Mp2g03470"/>
</dbReference>
<accession>A0A2R6W067</accession>
<dbReference type="Gene3D" id="3.80.10.10">
    <property type="entry name" value="Ribonuclease Inhibitor"/>
    <property type="match status" value="5"/>
</dbReference>
<dbReference type="Pfam" id="PF13855">
    <property type="entry name" value="LRR_8"/>
    <property type="match status" value="2"/>
</dbReference>
<evidence type="ECO:0000259" key="11">
    <source>
        <dbReference type="Pfam" id="PF08263"/>
    </source>
</evidence>
<feature type="chain" id="PRO_5015309087" description="Leucine-rich repeat-containing N-terminal plant-type domain-containing protein" evidence="10">
    <location>
        <begin position="43"/>
        <end position="1094"/>
    </location>
</feature>
<dbReference type="PANTHER" id="PTHR48060">
    <property type="entry name" value="DNA DAMAGE-REPAIR/TOLERATION PROTEIN DRT100"/>
    <property type="match status" value="1"/>
</dbReference>
<reference evidence="13" key="1">
    <citation type="journal article" date="2017" name="Cell">
        <title>Insights into land plant evolution garnered from the Marchantia polymorpha genome.</title>
        <authorList>
            <person name="Bowman J.L."/>
            <person name="Kohchi T."/>
            <person name="Yamato K.T."/>
            <person name="Jenkins J."/>
            <person name="Shu S."/>
            <person name="Ishizaki K."/>
            <person name="Yamaoka S."/>
            <person name="Nishihama R."/>
            <person name="Nakamura Y."/>
            <person name="Berger F."/>
            <person name="Adam C."/>
            <person name="Aki S.S."/>
            <person name="Althoff F."/>
            <person name="Araki T."/>
            <person name="Arteaga-Vazquez M.A."/>
            <person name="Balasubrmanian S."/>
            <person name="Barry K."/>
            <person name="Bauer D."/>
            <person name="Boehm C.R."/>
            <person name="Briginshaw L."/>
            <person name="Caballero-Perez J."/>
            <person name="Catarino B."/>
            <person name="Chen F."/>
            <person name="Chiyoda S."/>
            <person name="Chovatia M."/>
            <person name="Davies K.M."/>
            <person name="Delmans M."/>
            <person name="Demura T."/>
            <person name="Dierschke T."/>
            <person name="Dolan L."/>
            <person name="Dorantes-Acosta A.E."/>
            <person name="Eklund D.M."/>
            <person name="Florent S.N."/>
            <person name="Flores-Sandoval E."/>
            <person name="Fujiyama A."/>
            <person name="Fukuzawa H."/>
            <person name="Galik B."/>
            <person name="Grimanelli D."/>
            <person name="Grimwood J."/>
            <person name="Grossniklaus U."/>
            <person name="Hamada T."/>
            <person name="Haseloff J."/>
            <person name="Hetherington A.J."/>
            <person name="Higo A."/>
            <person name="Hirakawa Y."/>
            <person name="Hundley H.N."/>
            <person name="Ikeda Y."/>
            <person name="Inoue K."/>
            <person name="Inoue S.I."/>
            <person name="Ishida S."/>
            <person name="Jia Q."/>
            <person name="Kakita M."/>
            <person name="Kanazawa T."/>
            <person name="Kawai Y."/>
            <person name="Kawashima T."/>
            <person name="Kennedy M."/>
            <person name="Kinose K."/>
            <person name="Kinoshita T."/>
            <person name="Kohara Y."/>
            <person name="Koide E."/>
            <person name="Komatsu K."/>
            <person name="Kopischke S."/>
            <person name="Kubo M."/>
            <person name="Kyozuka J."/>
            <person name="Lagercrantz U."/>
            <person name="Lin S.S."/>
            <person name="Lindquist E."/>
            <person name="Lipzen A.M."/>
            <person name="Lu C.W."/>
            <person name="De Luna E."/>
            <person name="Martienssen R.A."/>
            <person name="Minamino N."/>
            <person name="Mizutani M."/>
            <person name="Mizutani M."/>
            <person name="Mochizuki N."/>
            <person name="Monte I."/>
            <person name="Mosher R."/>
            <person name="Nagasaki H."/>
            <person name="Nakagami H."/>
            <person name="Naramoto S."/>
            <person name="Nishitani K."/>
            <person name="Ohtani M."/>
            <person name="Okamoto T."/>
            <person name="Okumura M."/>
            <person name="Phillips J."/>
            <person name="Pollak B."/>
            <person name="Reinders A."/>
            <person name="Rovekamp M."/>
            <person name="Sano R."/>
            <person name="Sawa S."/>
            <person name="Schmid M.W."/>
            <person name="Shirakawa M."/>
            <person name="Solano R."/>
            <person name="Spunde A."/>
            <person name="Suetsugu N."/>
            <person name="Sugano S."/>
            <person name="Sugiyama A."/>
            <person name="Sun R."/>
            <person name="Suzuki Y."/>
            <person name="Takenaka M."/>
            <person name="Takezawa D."/>
            <person name="Tomogane H."/>
            <person name="Tsuzuki M."/>
            <person name="Ueda T."/>
            <person name="Umeda M."/>
            <person name="Ward J.M."/>
            <person name="Watanabe Y."/>
            <person name="Yazaki K."/>
            <person name="Yokoyama R."/>
            <person name="Yoshitake Y."/>
            <person name="Yotsui I."/>
            <person name="Zachgo S."/>
            <person name="Schmutz J."/>
        </authorList>
    </citation>
    <scope>NUCLEOTIDE SEQUENCE [LARGE SCALE GENOMIC DNA]</scope>
    <source>
        <strain evidence="13">Tak-1</strain>
    </source>
</reference>
<evidence type="ECO:0000256" key="9">
    <source>
        <dbReference type="SAM" id="Phobius"/>
    </source>
</evidence>
<dbReference type="FunFam" id="3.80.10.10:FF:000095">
    <property type="entry name" value="LRR receptor-like serine/threonine-protein kinase GSO1"/>
    <property type="match status" value="2"/>
</dbReference>
<dbReference type="FunFam" id="3.80.10.10:FF:000213">
    <property type="entry name" value="Tyrosine-sulfated glycopeptide receptor 1"/>
    <property type="match status" value="1"/>
</dbReference>
<keyword evidence="4" id="KW-1003">Cell membrane</keyword>
<evidence type="ECO:0000256" key="3">
    <source>
        <dbReference type="ARBA" id="ARBA00009592"/>
    </source>
</evidence>
<evidence type="ECO:0000256" key="1">
    <source>
        <dbReference type="ARBA" id="ARBA00004236"/>
    </source>
</evidence>
<evidence type="ECO:0000313" key="13">
    <source>
        <dbReference type="Proteomes" id="UP000244005"/>
    </source>
</evidence>
<evidence type="ECO:0000256" key="8">
    <source>
        <dbReference type="ARBA" id="ARBA00023136"/>
    </source>
</evidence>
<evidence type="ECO:0000256" key="7">
    <source>
        <dbReference type="ARBA" id="ARBA00022737"/>
    </source>
</evidence>
<evidence type="ECO:0000256" key="6">
    <source>
        <dbReference type="ARBA" id="ARBA00022729"/>
    </source>
</evidence>
<evidence type="ECO:0000256" key="2">
    <source>
        <dbReference type="ARBA" id="ARBA00004479"/>
    </source>
</evidence>
<evidence type="ECO:0000256" key="5">
    <source>
        <dbReference type="ARBA" id="ARBA00022614"/>
    </source>
</evidence>
<keyword evidence="9" id="KW-1133">Transmembrane helix</keyword>
<sequence>MHFLRRSTGRASVVSSPGVPSLRESFRMLVILVLCCLQLGACSVGQEDTTFGEVTRIETLVETLQDPDFDARAESAGKEHGSINIEFWLPPAASVEAHMGQQQAHGGPSSQRELQQFRLQEEAVDTSLTIRHEPHHRSLEESARSRRISRTLLQDSFGEADALLQFKAEIENYTDNALDGWTTGNRSTYCSWTRVICDDELHVISLNFSGLKMNGTLGPSLGKLEYLEDLDLSHNFLLSELPVEWGRLQRLQTLNVHDNYLFGGVPAEYGNMSSLRVLYIGVQGWFFNGSIPEELGLLSELEVLALGTLFNFDAKQEYYPYRSNKMRGSIPKSIANCTKLWYLDFFGNNNLTGPIPREYGQLVNLEYLSFEQNNFTGSIPSELGNLTKIKFLHLGNNALEREFPVELASLSELEFLNVGTNFLTGSFLTVESTSWSRLDNLFIDGNKFRGGFPRAVTAMTALTRFYMFNNEFTGGLPENLGQLANLQEFSFRSNQLDGELPDSLNNCTQLFLLDAANNGLTGTLDPLRNLSLLTYMNLGTSYSSKNITWENLRGHTPDLVLNSFTGTLTDDVILQWPLLQYLYLDTNAFTGPIPKVLGDLADLKDLLLNDNDFRGPIPAELGKLSNLTLLFLHNNKLSGPIPTSLADLKSILQINLSNNSLTGGIPPEFGGLENLQYLRLHVNKLTGEIPPELGRLQKMVYLILHSNNLTGTIPASLANCSSLKNTRLSNNELTGTVTQIDFLQLRSLESFSVNGNQLGGGFPVSVYNCTDLKLLDLSSNGFSGELPDSYEYSQPVLRDLRVLGLSFNKFSGSVPGWIWKLPELQVLDLSHNSFTGVWPTNLSGLEGFSRLEASPDDDGGGSRVSNNNPTQIEGEGRKLFEQISIQAKGLRLVYEYVLETLISIDLSYNQLSGRLPYALGELRGLTYLNLAHNDFSGEIPQVFGDLLLLQSLDFSVNYLTGKIPAVLTRPSLGYLNLSYNYLEGEIPTANAFSTRYDISSFKPGNDQLCGPPLETTCVAQDSNASGSLATPGAPSSELLDGTFWRAFEIGAAIGVVILLGTLSIIPFTRHWLLHPQVFARPSKKLKFGVFREPT</sequence>
<dbReference type="GO" id="GO:0004672">
    <property type="term" value="F:protein kinase activity"/>
    <property type="evidence" value="ECO:0000318"/>
    <property type="project" value="GO_Central"/>
</dbReference>
<keyword evidence="13" id="KW-1185">Reference proteome</keyword>
<dbReference type="GO" id="GO:0009653">
    <property type="term" value="P:anatomical structure morphogenesis"/>
    <property type="evidence" value="ECO:0007669"/>
    <property type="project" value="UniProtKB-ARBA"/>
</dbReference>
<keyword evidence="7" id="KW-0677">Repeat</keyword>
<dbReference type="Proteomes" id="UP000244005">
    <property type="component" value="Unassembled WGS sequence"/>
</dbReference>
<evidence type="ECO:0000256" key="4">
    <source>
        <dbReference type="ARBA" id="ARBA00022475"/>
    </source>
</evidence>
<dbReference type="OrthoDB" id="514978at2759"/>
<evidence type="ECO:0000313" key="12">
    <source>
        <dbReference type="EMBL" id="PTQ27240.1"/>
    </source>
</evidence>
<dbReference type="InterPro" id="IPR053211">
    <property type="entry name" value="DNA_repair-toleration"/>
</dbReference>
<comment type="similarity">
    <text evidence="3">Belongs to the RLP family.</text>
</comment>
<dbReference type="SMART" id="SM00365">
    <property type="entry name" value="LRR_SD22"/>
    <property type="match status" value="5"/>
</dbReference>
<keyword evidence="6 10" id="KW-0732">Signal</keyword>
<keyword evidence="5" id="KW-0433">Leucine-rich repeat</keyword>
<name>A0A2R6W067_MARPO</name>
<dbReference type="Pfam" id="PF08263">
    <property type="entry name" value="LRRNT_2"/>
    <property type="match status" value="1"/>
</dbReference>
<dbReference type="SUPFAM" id="SSF52047">
    <property type="entry name" value="RNI-like"/>
    <property type="match status" value="1"/>
</dbReference>
<dbReference type="InterPro" id="IPR013210">
    <property type="entry name" value="LRR_N_plant-typ"/>
</dbReference>
<dbReference type="SMART" id="SM00369">
    <property type="entry name" value="LRR_TYP"/>
    <property type="match status" value="9"/>
</dbReference>
<feature type="domain" description="Leucine-rich repeat-containing N-terminal plant-type" evidence="11">
    <location>
        <begin position="159"/>
        <end position="198"/>
    </location>
</feature>
<feature type="transmembrane region" description="Helical" evidence="9">
    <location>
        <begin position="1043"/>
        <end position="1065"/>
    </location>
</feature>
<dbReference type="InterPro" id="IPR032675">
    <property type="entry name" value="LRR_dom_sf"/>
</dbReference>
<dbReference type="GO" id="GO:0099402">
    <property type="term" value="P:plant organ development"/>
    <property type="evidence" value="ECO:0007669"/>
    <property type="project" value="UniProtKB-ARBA"/>
</dbReference>
<proteinExistence type="inferred from homology"/>
<dbReference type="FunFam" id="3.80.10.10:FF:000400">
    <property type="entry name" value="Nuclear pore complex protein NUP107"/>
    <property type="match status" value="1"/>
</dbReference>
<dbReference type="PANTHER" id="PTHR48060:SF21">
    <property type="entry name" value="L DOMAIN-LIKE PROTEIN"/>
    <property type="match status" value="1"/>
</dbReference>
<dbReference type="AlphaFoldDB" id="A0A2R6W067"/>
<dbReference type="InterPro" id="IPR001611">
    <property type="entry name" value="Leu-rich_rpt"/>
</dbReference>
<protein>
    <recommendedName>
        <fullName evidence="11">Leucine-rich repeat-containing N-terminal plant-type domain-containing protein</fullName>
    </recommendedName>
</protein>
<organism evidence="12 13">
    <name type="scientific">Marchantia polymorpha</name>
    <name type="common">Common liverwort</name>
    <name type="synonym">Marchantia aquatica</name>
    <dbReference type="NCBI Taxonomy" id="3197"/>
    <lineage>
        <taxon>Eukaryota</taxon>
        <taxon>Viridiplantae</taxon>
        <taxon>Streptophyta</taxon>
        <taxon>Embryophyta</taxon>
        <taxon>Marchantiophyta</taxon>
        <taxon>Marchantiopsida</taxon>
        <taxon>Marchantiidae</taxon>
        <taxon>Marchantiales</taxon>
        <taxon>Marchantiaceae</taxon>
        <taxon>Marchantia</taxon>
    </lineage>
</organism>
<dbReference type="EMBL" id="KZ772951">
    <property type="protein sequence ID" value="PTQ27240.1"/>
    <property type="molecule type" value="Genomic_DNA"/>
</dbReference>
<dbReference type="Pfam" id="PF00560">
    <property type="entry name" value="LRR_1"/>
    <property type="match status" value="5"/>
</dbReference>
<feature type="signal peptide" evidence="10">
    <location>
        <begin position="1"/>
        <end position="42"/>
    </location>
</feature>
<comment type="subcellular location">
    <subcellularLocation>
        <location evidence="1">Cell membrane</location>
    </subcellularLocation>
    <subcellularLocation>
        <location evidence="2">Membrane</location>
        <topology evidence="2">Single-pass type I membrane protein</topology>
    </subcellularLocation>
</comment>
<gene>
    <name evidence="12" type="ORF">MARPO_0211s0001</name>
</gene>
<evidence type="ECO:0000256" key="10">
    <source>
        <dbReference type="SAM" id="SignalP"/>
    </source>
</evidence>
<keyword evidence="9" id="KW-0812">Transmembrane</keyword>
<keyword evidence="8 9" id="KW-0472">Membrane</keyword>
<dbReference type="GO" id="GO:0005886">
    <property type="term" value="C:plasma membrane"/>
    <property type="evidence" value="ECO:0007669"/>
    <property type="project" value="UniProtKB-SubCell"/>
</dbReference>
<dbReference type="SUPFAM" id="SSF52058">
    <property type="entry name" value="L domain-like"/>
    <property type="match status" value="3"/>
</dbReference>
<dbReference type="InterPro" id="IPR003591">
    <property type="entry name" value="Leu-rich_rpt_typical-subtyp"/>
</dbReference>